<dbReference type="SUPFAM" id="SSF53822">
    <property type="entry name" value="Periplasmic binding protein-like I"/>
    <property type="match status" value="1"/>
</dbReference>
<dbReference type="RefSeq" id="WP_264281483.1">
    <property type="nucleotide sequence ID" value="NZ_CP107006.1"/>
</dbReference>
<dbReference type="InterPro" id="IPR046335">
    <property type="entry name" value="LacI/GalR-like_sensor"/>
</dbReference>
<dbReference type="InterPro" id="IPR000843">
    <property type="entry name" value="HTH_LacI"/>
</dbReference>
<keyword evidence="1" id="KW-0805">Transcription regulation</keyword>
<organism evidence="5 6">
    <name type="scientific">Chitinophaga horti</name>
    <dbReference type="NCBI Taxonomy" id="2920382"/>
    <lineage>
        <taxon>Bacteria</taxon>
        <taxon>Pseudomonadati</taxon>
        <taxon>Bacteroidota</taxon>
        <taxon>Chitinophagia</taxon>
        <taxon>Chitinophagales</taxon>
        <taxon>Chitinophagaceae</taxon>
        <taxon>Chitinophaga</taxon>
    </lineage>
</organism>
<gene>
    <name evidence="5" type="ORF">MKQ68_25260</name>
</gene>
<name>A0ABY6J136_9BACT</name>
<proteinExistence type="predicted"/>
<evidence type="ECO:0000259" key="4">
    <source>
        <dbReference type="PROSITE" id="PS50932"/>
    </source>
</evidence>
<dbReference type="Gene3D" id="3.40.50.2300">
    <property type="match status" value="2"/>
</dbReference>
<feature type="domain" description="HTH lacI-type" evidence="4">
    <location>
        <begin position="5"/>
        <end position="62"/>
    </location>
</feature>
<keyword evidence="2" id="KW-0238">DNA-binding</keyword>
<evidence type="ECO:0000313" key="5">
    <source>
        <dbReference type="EMBL" id="UYQ93394.1"/>
    </source>
</evidence>
<evidence type="ECO:0000256" key="3">
    <source>
        <dbReference type="ARBA" id="ARBA00023163"/>
    </source>
</evidence>
<keyword evidence="3" id="KW-0804">Transcription</keyword>
<dbReference type="Proteomes" id="UP001162741">
    <property type="component" value="Chromosome"/>
</dbReference>
<dbReference type="Gene3D" id="1.10.260.40">
    <property type="entry name" value="lambda repressor-like DNA-binding domains"/>
    <property type="match status" value="1"/>
</dbReference>
<dbReference type="SUPFAM" id="SSF47413">
    <property type="entry name" value="lambda repressor-like DNA-binding domains"/>
    <property type="match status" value="1"/>
</dbReference>
<dbReference type="Pfam" id="PF13377">
    <property type="entry name" value="Peripla_BP_3"/>
    <property type="match status" value="1"/>
</dbReference>
<accession>A0ABY6J136</accession>
<dbReference type="Pfam" id="PF00356">
    <property type="entry name" value="LacI"/>
    <property type="match status" value="1"/>
</dbReference>
<dbReference type="InterPro" id="IPR010982">
    <property type="entry name" value="Lambda_DNA-bd_dom_sf"/>
</dbReference>
<evidence type="ECO:0000313" key="6">
    <source>
        <dbReference type="Proteomes" id="UP001162741"/>
    </source>
</evidence>
<dbReference type="PANTHER" id="PTHR30146">
    <property type="entry name" value="LACI-RELATED TRANSCRIPTIONAL REPRESSOR"/>
    <property type="match status" value="1"/>
</dbReference>
<dbReference type="PANTHER" id="PTHR30146:SF138">
    <property type="entry name" value="TRANSCRIPTIONAL REGULATORY PROTEIN"/>
    <property type="match status" value="1"/>
</dbReference>
<reference evidence="5" key="1">
    <citation type="submission" date="2022-10" db="EMBL/GenBank/DDBJ databases">
        <title>Chitinophaga sp. nov., isolated from soil.</title>
        <authorList>
            <person name="Jeon C.O."/>
        </authorList>
    </citation>
    <scope>NUCLEOTIDE SEQUENCE</scope>
    <source>
        <strain evidence="5">R8</strain>
    </source>
</reference>
<keyword evidence="6" id="KW-1185">Reference proteome</keyword>
<evidence type="ECO:0000256" key="2">
    <source>
        <dbReference type="ARBA" id="ARBA00023125"/>
    </source>
</evidence>
<dbReference type="EMBL" id="CP107006">
    <property type="protein sequence ID" value="UYQ93394.1"/>
    <property type="molecule type" value="Genomic_DNA"/>
</dbReference>
<evidence type="ECO:0000256" key="1">
    <source>
        <dbReference type="ARBA" id="ARBA00023015"/>
    </source>
</evidence>
<dbReference type="CDD" id="cd01392">
    <property type="entry name" value="HTH_LacI"/>
    <property type="match status" value="1"/>
</dbReference>
<dbReference type="PROSITE" id="PS50932">
    <property type="entry name" value="HTH_LACI_2"/>
    <property type="match status" value="1"/>
</dbReference>
<dbReference type="InterPro" id="IPR028082">
    <property type="entry name" value="Peripla_BP_I"/>
</dbReference>
<sequence length="338" mass="36816">MKKKISIYDIAREMNVSSATVSYVLNGKAAQKRISASLAQRIITHAREVGYRPNMIAKSLRTGKTRTIGMLVEDIADPFFGTAARIMEGIARQRGYHLFYASTANDAEVAKGLLDVFRSAQADGYIIAPPPGLVAEIQALQEDGLPVVLFDRYCPGLPSANVVADNFGGAYKATRHLLQNGFRRIGLVTSDSSQVQMTDRLRGYAQAIEEADCPPLILQTSAAAKQDIIDFLERHTELDALLFTTGYLTMSGLEALAHLQLRAPEDIAVVSFDDHPHFSLFSPAVTAVAQPVQTIAETVIGRLIDSLESNTPLALQTDILPISLIIRDSSARVAVQHR</sequence>
<dbReference type="SMART" id="SM00354">
    <property type="entry name" value="HTH_LACI"/>
    <property type="match status" value="1"/>
</dbReference>
<protein>
    <submittedName>
        <fullName evidence="5">LacI family transcriptional regulator</fullName>
    </submittedName>
</protein>